<dbReference type="AlphaFoldDB" id="A0A7C9VXT4"/>
<dbReference type="GO" id="GO:0005886">
    <property type="term" value="C:plasma membrane"/>
    <property type="evidence" value="ECO:0007669"/>
    <property type="project" value="UniProtKB-SubCell"/>
</dbReference>
<keyword evidence="6 7" id="KW-0472">Membrane</keyword>
<comment type="subcellular location">
    <subcellularLocation>
        <location evidence="1">Cell inner membrane</location>
        <topology evidence="1">Multi-pass membrane protein</topology>
    </subcellularLocation>
</comment>
<keyword evidence="3" id="KW-1003">Cell membrane</keyword>
<evidence type="ECO:0000256" key="1">
    <source>
        <dbReference type="ARBA" id="ARBA00004429"/>
    </source>
</evidence>
<feature type="transmembrane region" description="Helical" evidence="7">
    <location>
        <begin position="46"/>
        <end position="66"/>
    </location>
</feature>
<dbReference type="Gene3D" id="1.20.1250.20">
    <property type="entry name" value="MFS general substrate transporter like domains"/>
    <property type="match status" value="1"/>
</dbReference>
<dbReference type="InterPro" id="IPR036259">
    <property type="entry name" value="MFS_trans_sf"/>
</dbReference>
<keyword evidence="5 7" id="KW-1133">Transmembrane helix</keyword>
<evidence type="ECO:0000256" key="6">
    <source>
        <dbReference type="ARBA" id="ARBA00023136"/>
    </source>
</evidence>
<accession>A0A7C9VXT4</accession>
<dbReference type="EMBL" id="JAAMPJ010000004">
    <property type="protein sequence ID" value="NGY60497.1"/>
    <property type="molecule type" value="Genomic_DNA"/>
</dbReference>
<name>A0A7C9VXT4_9PSEU</name>
<evidence type="ECO:0000256" key="4">
    <source>
        <dbReference type="ARBA" id="ARBA00022692"/>
    </source>
</evidence>
<comment type="caution">
    <text evidence="8">The sequence shown here is derived from an EMBL/GenBank/DDBJ whole genome shotgun (WGS) entry which is preliminary data.</text>
</comment>
<dbReference type="Proteomes" id="UP000481360">
    <property type="component" value="Unassembled WGS sequence"/>
</dbReference>
<evidence type="ECO:0000256" key="5">
    <source>
        <dbReference type="ARBA" id="ARBA00022989"/>
    </source>
</evidence>
<gene>
    <name evidence="8" type="ORF">G7043_16335</name>
</gene>
<dbReference type="SUPFAM" id="SSF103473">
    <property type="entry name" value="MFS general substrate transporter"/>
    <property type="match status" value="1"/>
</dbReference>
<sequence length="135" mass="14454">MSVWGMRDFRFLWSGRAISMLGSWLLVVAVPAHVYALTGSVFATGLTLAAEYLPALLLGPFAGVLVDRWDRDLRCRVRGKCWGGGVSAGRPGARAGGGGYWGGVEQCQFLERRHGRRGALGRTTARGSSACVGRV</sequence>
<organism evidence="8 9">
    <name type="scientific">Lentzea alba</name>
    <dbReference type="NCBI Taxonomy" id="2714351"/>
    <lineage>
        <taxon>Bacteria</taxon>
        <taxon>Bacillati</taxon>
        <taxon>Actinomycetota</taxon>
        <taxon>Actinomycetes</taxon>
        <taxon>Pseudonocardiales</taxon>
        <taxon>Pseudonocardiaceae</taxon>
        <taxon>Lentzea</taxon>
    </lineage>
</organism>
<evidence type="ECO:0000256" key="7">
    <source>
        <dbReference type="SAM" id="Phobius"/>
    </source>
</evidence>
<evidence type="ECO:0000256" key="2">
    <source>
        <dbReference type="ARBA" id="ARBA00022448"/>
    </source>
</evidence>
<dbReference type="PANTHER" id="PTHR23513">
    <property type="entry name" value="INTEGRAL MEMBRANE EFFLUX PROTEIN-RELATED"/>
    <property type="match status" value="1"/>
</dbReference>
<keyword evidence="2" id="KW-0813">Transport</keyword>
<dbReference type="PANTHER" id="PTHR23513:SF9">
    <property type="entry name" value="ENTEROBACTIN EXPORTER ENTS"/>
    <property type="match status" value="1"/>
</dbReference>
<keyword evidence="4 7" id="KW-0812">Transmembrane</keyword>
<protein>
    <submittedName>
        <fullName evidence="8">MFS transporter</fullName>
    </submittedName>
</protein>
<proteinExistence type="predicted"/>
<keyword evidence="9" id="KW-1185">Reference proteome</keyword>
<evidence type="ECO:0000313" key="9">
    <source>
        <dbReference type="Proteomes" id="UP000481360"/>
    </source>
</evidence>
<reference evidence="8 9" key="1">
    <citation type="submission" date="2020-03" db="EMBL/GenBank/DDBJ databases">
        <title>Isolation and identification of active actinomycetes.</title>
        <authorList>
            <person name="Sun X."/>
        </authorList>
    </citation>
    <scope>NUCLEOTIDE SEQUENCE [LARGE SCALE GENOMIC DNA]</scope>
    <source>
        <strain evidence="8 9">NEAU-D13</strain>
    </source>
</reference>
<evidence type="ECO:0000256" key="3">
    <source>
        <dbReference type="ARBA" id="ARBA00022475"/>
    </source>
</evidence>
<evidence type="ECO:0000313" key="8">
    <source>
        <dbReference type="EMBL" id="NGY60497.1"/>
    </source>
</evidence>